<dbReference type="Proteomes" id="UP000011680">
    <property type="component" value="Unassembled WGS sequence"/>
</dbReference>
<dbReference type="OrthoDB" id="196752at2157"/>
<reference evidence="3 4" key="1">
    <citation type="journal article" date="2014" name="PLoS Genet.">
        <title>Phylogenetically driven sequencing of extremely halophilic archaea reveals strategies for static and dynamic osmo-response.</title>
        <authorList>
            <person name="Becker E.A."/>
            <person name="Seitzer P.M."/>
            <person name="Tritt A."/>
            <person name="Larsen D."/>
            <person name="Krusor M."/>
            <person name="Yao A.I."/>
            <person name="Wu D."/>
            <person name="Madern D."/>
            <person name="Eisen J.A."/>
            <person name="Darling A.E."/>
            <person name="Facciotti M.T."/>
        </authorList>
    </citation>
    <scope>NUCLEOTIDE SEQUENCE [LARGE SCALE GENOMIC DNA]</scope>
    <source>
        <strain evidence="3 4">JCM 13552</strain>
    </source>
</reference>
<organism evidence="3 4">
    <name type="scientific">Halococcus thailandensis JCM 13552</name>
    <dbReference type="NCBI Taxonomy" id="1227457"/>
    <lineage>
        <taxon>Archaea</taxon>
        <taxon>Methanobacteriati</taxon>
        <taxon>Methanobacteriota</taxon>
        <taxon>Stenosarchaea group</taxon>
        <taxon>Halobacteria</taxon>
        <taxon>Halobacteriales</taxon>
        <taxon>Halococcaceae</taxon>
        <taxon>Halococcus</taxon>
    </lineage>
</organism>
<sequence length="241" mass="26587">MGVESGVESYSKSTRITRGKRYARKGQVVELTVENGLVSASVQGSQSTPYDITIRGDALAEGTWRELEQVMADRAVFAAQLLTEEMPADIEEVFEACDVSLFPESYGDMGTNCSCPDSADPCKHLAAVFYILAERFDDDPFLIFRWRGRSRDTLLDRLQELRSGDGESASEAVTFEKGDDRPIGECFDGFWTAEESIEEVHIRSGTADVADATLRQLGQPPAGLSPVHETVTEYYTEMTGD</sequence>
<dbReference type="InterPro" id="IPR007527">
    <property type="entry name" value="Znf_SWIM"/>
</dbReference>
<keyword evidence="1" id="KW-0862">Zinc</keyword>
<keyword evidence="4" id="KW-1185">Reference proteome</keyword>
<dbReference type="PANTHER" id="PTHR38133">
    <property type="entry name" value="SLR1429 PROTEIN"/>
    <property type="match status" value="1"/>
</dbReference>
<keyword evidence="1" id="KW-0479">Metal-binding</keyword>
<dbReference type="RefSeq" id="WP_007736624.1">
    <property type="nucleotide sequence ID" value="NZ_AOMF01000022.1"/>
</dbReference>
<accession>M0NFR8</accession>
<evidence type="ECO:0000313" key="4">
    <source>
        <dbReference type="Proteomes" id="UP000011680"/>
    </source>
</evidence>
<gene>
    <name evidence="3" type="ORF">C451_00890</name>
</gene>
<protein>
    <submittedName>
        <fullName evidence="3">Zinc finger, swim domain-containing protein</fullName>
    </submittedName>
</protein>
<name>M0NFR8_9EURY</name>
<comment type="caution">
    <text evidence="3">The sequence shown here is derived from an EMBL/GenBank/DDBJ whole genome shotgun (WGS) entry which is preliminary data.</text>
</comment>
<evidence type="ECO:0000313" key="3">
    <source>
        <dbReference type="EMBL" id="EMA56696.1"/>
    </source>
</evidence>
<dbReference type="PROSITE" id="PS50966">
    <property type="entry name" value="ZF_SWIM"/>
    <property type="match status" value="1"/>
</dbReference>
<dbReference type="PANTHER" id="PTHR38133:SF1">
    <property type="entry name" value="SLR1429 PROTEIN"/>
    <property type="match status" value="1"/>
</dbReference>
<dbReference type="GO" id="GO:0008270">
    <property type="term" value="F:zinc ion binding"/>
    <property type="evidence" value="ECO:0007669"/>
    <property type="project" value="UniProtKB-KW"/>
</dbReference>
<feature type="domain" description="SWIM-type" evidence="2">
    <location>
        <begin position="98"/>
        <end position="133"/>
    </location>
</feature>
<keyword evidence="1" id="KW-0863">Zinc-finger</keyword>
<dbReference type="eggNOG" id="arCOG03431">
    <property type="taxonomic scope" value="Archaea"/>
</dbReference>
<proteinExistence type="predicted"/>
<dbReference type="PATRIC" id="fig|1227457.3.peg.156"/>
<dbReference type="STRING" id="1227457.C451_00890"/>
<evidence type="ECO:0000259" key="2">
    <source>
        <dbReference type="PROSITE" id="PS50966"/>
    </source>
</evidence>
<evidence type="ECO:0000256" key="1">
    <source>
        <dbReference type="PROSITE-ProRule" id="PRU00325"/>
    </source>
</evidence>
<dbReference type="AlphaFoldDB" id="M0NFR8"/>
<dbReference type="Pfam" id="PF04434">
    <property type="entry name" value="SWIM"/>
    <property type="match status" value="1"/>
</dbReference>
<dbReference type="EMBL" id="AOMF01000022">
    <property type="protein sequence ID" value="EMA56696.1"/>
    <property type="molecule type" value="Genomic_DNA"/>
</dbReference>